<feature type="compositionally biased region" description="Basic and acidic residues" evidence="1">
    <location>
        <begin position="19"/>
        <end position="28"/>
    </location>
</feature>
<accession>A0A1Y5PF60</accession>
<evidence type="ECO:0000313" key="2">
    <source>
        <dbReference type="EMBL" id="SBS77347.1"/>
    </source>
</evidence>
<gene>
    <name evidence="2" type="ORF">MHPYR_410057</name>
</gene>
<reference evidence="2" key="1">
    <citation type="submission" date="2016-03" db="EMBL/GenBank/DDBJ databases">
        <authorList>
            <person name="Ploux O."/>
        </authorList>
    </citation>
    <scope>NUCLEOTIDE SEQUENCE</scope>
    <source>
        <strain evidence="2">UC10</strain>
    </source>
</reference>
<feature type="region of interest" description="Disordered" evidence="1">
    <location>
        <begin position="1"/>
        <end position="28"/>
    </location>
</feature>
<name>A0A1Y5PF60_9MYCO</name>
<dbReference type="AlphaFoldDB" id="A0A1Y5PF60"/>
<sequence length="87" mass="9769">MPLTPAEKSLRGQIAAHESWSRTTDRSARTANARRAMLDKFEREVDPEGVLAPAERSRRAAHARKAYFARLALRSAQARRRRRGGAA</sequence>
<evidence type="ECO:0000256" key="1">
    <source>
        <dbReference type="SAM" id="MobiDB-lite"/>
    </source>
</evidence>
<dbReference type="EMBL" id="FLQS01000036">
    <property type="protein sequence ID" value="SBS77347.1"/>
    <property type="molecule type" value="Genomic_DNA"/>
</dbReference>
<organism evidence="2">
    <name type="scientific">uncultured Mycobacterium sp</name>
    <dbReference type="NCBI Taxonomy" id="171292"/>
    <lineage>
        <taxon>Bacteria</taxon>
        <taxon>Bacillati</taxon>
        <taxon>Actinomycetota</taxon>
        <taxon>Actinomycetes</taxon>
        <taxon>Mycobacteriales</taxon>
        <taxon>Mycobacteriaceae</taxon>
        <taxon>Mycobacterium</taxon>
        <taxon>environmental samples</taxon>
    </lineage>
</organism>
<proteinExistence type="predicted"/>
<protein>
    <submittedName>
        <fullName evidence="2">Uncharacterized protein</fullName>
    </submittedName>
</protein>